<name>A0AAV4VU71_CAEEX</name>
<protein>
    <submittedName>
        <fullName evidence="1">Uncharacterized protein</fullName>
    </submittedName>
</protein>
<comment type="caution">
    <text evidence="1">The sequence shown here is derived from an EMBL/GenBank/DDBJ whole genome shotgun (WGS) entry which is preliminary data.</text>
</comment>
<evidence type="ECO:0000313" key="2">
    <source>
        <dbReference type="Proteomes" id="UP001054945"/>
    </source>
</evidence>
<organism evidence="1 2">
    <name type="scientific">Caerostris extrusa</name>
    <name type="common">Bark spider</name>
    <name type="synonym">Caerostris bankana</name>
    <dbReference type="NCBI Taxonomy" id="172846"/>
    <lineage>
        <taxon>Eukaryota</taxon>
        <taxon>Metazoa</taxon>
        <taxon>Ecdysozoa</taxon>
        <taxon>Arthropoda</taxon>
        <taxon>Chelicerata</taxon>
        <taxon>Arachnida</taxon>
        <taxon>Araneae</taxon>
        <taxon>Araneomorphae</taxon>
        <taxon>Entelegynae</taxon>
        <taxon>Araneoidea</taxon>
        <taxon>Araneidae</taxon>
        <taxon>Caerostris</taxon>
    </lineage>
</organism>
<proteinExistence type="predicted"/>
<dbReference type="AlphaFoldDB" id="A0AAV4VU71"/>
<keyword evidence="2" id="KW-1185">Reference proteome</keyword>
<evidence type="ECO:0000313" key="1">
    <source>
        <dbReference type="EMBL" id="GIY73797.1"/>
    </source>
</evidence>
<reference evidence="1 2" key="1">
    <citation type="submission" date="2021-06" db="EMBL/GenBank/DDBJ databases">
        <title>Caerostris extrusa draft genome.</title>
        <authorList>
            <person name="Kono N."/>
            <person name="Arakawa K."/>
        </authorList>
    </citation>
    <scope>NUCLEOTIDE SEQUENCE [LARGE SCALE GENOMIC DNA]</scope>
</reference>
<sequence length="69" mass="7917">MKPSKFPKSLCSLTFSNRKTALRVKHFELRSEPRWRRAGHVPERAVQEAADGALPLPHRQLLGVRMGLR</sequence>
<gene>
    <name evidence="1" type="ORF">CEXT_569841</name>
</gene>
<dbReference type="Proteomes" id="UP001054945">
    <property type="component" value="Unassembled WGS sequence"/>
</dbReference>
<accession>A0AAV4VU71</accession>
<dbReference type="EMBL" id="BPLR01015122">
    <property type="protein sequence ID" value="GIY73797.1"/>
    <property type="molecule type" value="Genomic_DNA"/>
</dbReference>